<dbReference type="Gene3D" id="1.20.1530.20">
    <property type="match status" value="1"/>
</dbReference>
<feature type="transmembrane region" description="Helical" evidence="10">
    <location>
        <begin position="158"/>
        <end position="179"/>
    </location>
</feature>
<keyword evidence="3" id="KW-0633">Potassium transport</keyword>
<feature type="transmembrane region" description="Helical" evidence="10">
    <location>
        <begin position="407"/>
        <end position="427"/>
    </location>
</feature>
<keyword evidence="6 10" id="KW-1133">Transmembrane helix</keyword>
<keyword evidence="4 10" id="KW-0812">Transmembrane</keyword>
<evidence type="ECO:0000313" key="15">
    <source>
        <dbReference type="Proteomes" id="UP000257109"/>
    </source>
</evidence>
<keyword evidence="8 10" id="KW-0472">Membrane</keyword>
<dbReference type="GO" id="GO:0012505">
    <property type="term" value="C:endomembrane system"/>
    <property type="evidence" value="ECO:0007669"/>
    <property type="project" value="TreeGrafter"/>
</dbReference>
<evidence type="ECO:0000256" key="6">
    <source>
        <dbReference type="ARBA" id="ARBA00022989"/>
    </source>
</evidence>
<comment type="subcellular location">
    <subcellularLocation>
        <location evidence="1">Membrane</location>
        <topology evidence="1">Multi-pass membrane protein</topology>
    </subcellularLocation>
</comment>
<name>A0A371GCC0_MUCPR</name>
<dbReference type="GO" id="GO:0006813">
    <property type="term" value="P:potassium ion transport"/>
    <property type="evidence" value="ECO:0007669"/>
    <property type="project" value="UniProtKB-KW"/>
</dbReference>
<evidence type="ECO:0000259" key="11">
    <source>
        <dbReference type="Pfam" id="PF00999"/>
    </source>
</evidence>
<keyword evidence="7" id="KW-0406">Ion transport</keyword>
<evidence type="ECO:0000256" key="3">
    <source>
        <dbReference type="ARBA" id="ARBA00022538"/>
    </source>
</evidence>
<evidence type="ECO:0000259" key="12">
    <source>
        <dbReference type="Pfam" id="PF23256"/>
    </source>
</evidence>
<feature type="transmembrane region" description="Helical" evidence="10">
    <location>
        <begin position="127"/>
        <end position="146"/>
    </location>
</feature>
<feature type="transmembrane region" description="Helical" evidence="10">
    <location>
        <begin position="63"/>
        <end position="84"/>
    </location>
</feature>
<dbReference type="InterPro" id="IPR057291">
    <property type="entry name" value="CHX17_2nd"/>
</dbReference>
<dbReference type="Pfam" id="PF23259">
    <property type="entry name" value="CHX17_C"/>
    <property type="match status" value="1"/>
</dbReference>
<dbReference type="Proteomes" id="UP000257109">
    <property type="component" value="Unassembled WGS sequence"/>
</dbReference>
<feature type="domain" description="Cation/H(+) antiporter C-terminal" evidence="13">
    <location>
        <begin position="652"/>
        <end position="791"/>
    </location>
</feature>
<dbReference type="GO" id="GO:0016020">
    <property type="term" value="C:membrane"/>
    <property type="evidence" value="ECO:0007669"/>
    <property type="project" value="UniProtKB-SubCell"/>
</dbReference>
<keyword evidence="15" id="KW-1185">Reference proteome</keyword>
<evidence type="ECO:0000256" key="9">
    <source>
        <dbReference type="ARBA" id="ARBA00038341"/>
    </source>
</evidence>
<dbReference type="GO" id="GO:0015297">
    <property type="term" value="F:antiporter activity"/>
    <property type="evidence" value="ECO:0007669"/>
    <property type="project" value="InterPro"/>
</dbReference>
<feature type="transmembrane region" description="Helical" evidence="10">
    <location>
        <begin position="370"/>
        <end position="395"/>
    </location>
</feature>
<sequence>MSPLSNLTVLTPMNLITNETLFLTLEKVDYFTYNVCSAAPPNIVSDGLWGGQLNGRTPLKSSLPVFELQMLVIFVVTQFFQFFLKRFDFPQFIPPMIAGLILGPAIQVEVLDKYKKLLFPYPSQDTLATITSIGYALFIFISGVQMDLSMITRTGHRAWTIAITGLSLPLIICIPFIAFNAENLNTYVGDQANHFAPVVLAETVISFAVVGSLLIELKIINSELGRLALSSVLVSDILSKSIVCLSNIFLDNNRPSSSSVLLISLISLSIFVPLIFRPAMFWIIKHTAEGRPVDDGYVYLIITMVFALGWISVQINQEFILGAFVLGLAVPEGPPLGSALVKKLQFFGNSFFLPIFVTCSVMKADFSLQYSPIIAVTTAFVIICTHLTKVIGCIIPALICKIPFKDALVLSLILNVKGVVEVVVYGILYDEGIIGNHTYGIMLINIMIIACIVKWSVKLLYDPSRKYAGYQKRNIMSLKPDSDLRILACVHKTHHISAMKDILDVCCPTAEHPIIVHALHLIELVGRTSPIFISHRIQRKISTSTHRSYSNDVILGFDLYEHDNIGAVTAHTYTAISPPTLMHEDVCQLALDKVASIVILPFHLRWSSDGAVEFDDKNIRSLNCKALEIAPCSVGILVTRSSHQNSSLIRLAMVFLGGRDDREALCLAKRTMRNPRVNLVVYHLVPEEHTLNIEYLLDNEALEHIKKPQSSLDNVSYRQVIVNGGPETSMVLRHIVNEHDFFIVGRRHGLDSPQTEGLTTWSEFAELGSIGDLLASSDFESRACVLVVQQQVKDT</sequence>
<gene>
    <name evidence="14" type="primary">CHX4</name>
    <name evidence="14" type="ORF">CR513_30267</name>
</gene>
<keyword evidence="5" id="KW-0630">Potassium</keyword>
<evidence type="ECO:0000256" key="4">
    <source>
        <dbReference type="ARBA" id="ARBA00022692"/>
    </source>
</evidence>
<dbReference type="InterPro" id="IPR050794">
    <property type="entry name" value="CPA2_transporter"/>
</dbReference>
<protein>
    <submittedName>
        <fullName evidence="14">Cation/H(+) antiporter 4</fullName>
    </submittedName>
</protein>
<evidence type="ECO:0000256" key="5">
    <source>
        <dbReference type="ARBA" id="ARBA00022958"/>
    </source>
</evidence>
<proteinExistence type="inferred from homology"/>
<feature type="domain" description="Cation/H+ exchanger transmembrane" evidence="11">
    <location>
        <begin position="79"/>
        <end position="453"/>
    </location>
</feature>
<evidence type="ECO:0000259" key="13">
    <source>
        <dbReference type="Pfam" id="PF23259"/>
    </source>
</evidence>
<dbReference type="InterPro" id="IPR006153">
    <property type="entry name" value="Cation/H_exchanger_TM"/>
</dbReference>
<dbReference type="InterPro" id="IPR038770">
    <property type="entry name" value="Na+/solute_symporter_sf"/>
</dbReference>
<dbReference type="OrthoDB" id="1938353at2759"/>
<organism evidence="14 15">
    <name type="scientific">Mucuna pruriens</name>
    <name type="common">Velvet bean</name>
    <name type="synonym">Dolichos pruriens</name>
    <dbReference type="NCBI Taxonomy" id="157652"/>
    <lineage>
        <taxon>Eukaryota</taxon>
        <taxon>Viridiplantae</taxon>
        <taxon>Streptophyta</taxon>
        <taxon>Embryophyta</taxon>
        <taxon>Tracheophyta</taxon>
        <taxon>Spermatophyta</taxon>
        <taxon>Magnoliopsida</taxon>
        <taxon>eudicotyledons</taxon>
        <taxon>Gunneridae</taxon>
        <taxon>Pentapetalae</taxon>
        <taxon>rosids</taxon>
        <taxon>fabids</taxon>
        <taxon>Fabales</taxon>
        <taxon>Fabaceae</taxon>
        <taxon>Papilionoideae</taxon>
        <taxon>50 kb inversion clade</taxon>
        <taxon>NPAAA clade</taxon>
        <taxon>indigoferoid/millettioid clade</taxon>
        <taxon>Phaseoleae</taxon>
        <taxon>Mucuna</taxon>
    </lineage>
</organism>
<evidence type="ECO:0000256" key="7">
    <source>
        <dbReference type="ARBA" id="ARBA00023065"/>
    </source>
</evidence>
<dbReference type="GO" id="GO:1902600">
    <property type="term" value="P:proton transmembrane transport"/>
    <property type="evidence" value="ECO:0007669"/>
    <property type="project" value="InterPro"/>
</dbReference>
<comment type="caution">
    <text evidence="14">The sequence shown here is derived from an EMBL/GenBank/DDBJ whole genome shotgun (WGS) entry which is preliminary data.</text>
</comment>
<feature type="transmembrane region" description="Helical" evidence="10">
    <location>
        <begin position="194"/>
        <end position="215"/>
    </location>
</feature>
<evidence type="ECO:0000256" key="8">
    <source>
        <dbReference type="ARBA" id="ARBA00023136"/>
    </source>
</evidence>
<dbReference type="PANTHER" id="PTHR32468">
    <property type="entry name" value="CATION/H + ANTIPORTER"/>
    <property type="match status" value="1"/>
</dbReference>
<dbReference type="PANTHER" id="PTHR32468:SF120">
    <property type="entry name" value="CATION_H+ EXCHANGER 3"/>
    <property type="match status" value="1"/>
</dbReference>
<reference evidence="14" key="1">
    <citation type="submission" date="2018-05" db="EMBL/GenBank/DDBJ databases">
        <title>Draft genome of Mucuna pruriens seed.</title>
        <authorList>
            <person name="Nnadi N.E."/>
            <person name="Vos R."/>
            <person name="Hasami M.H."/>
            <person name="Devisetty U.K."/>
            <person name="Aguiy J.C."/>
        </authorList>
    </citation>
    <scope>NUCLEOTIDE SEQUENCE [LARGE SCALE GENOMIC DNA]</scope>
    <source>
        <strain evidence="14">JCA_2017</strain>
    </source>
</reference>
<keyword evidence="2" id="KW-0813">Transport</keyword>
<feature type="transmembrane region" description="Helical" evidence="10">
    <location>
        <begin position="346"/>
        <end position="364"/>
    </location>
</feature>
<feature type="transmembrane region" description="Helical" evidence="10">
    <location>
        <begin position="261"/>
        <end position="284"/>
    </location>
</feature>
<accession>A0A371GCC0</accession>
<dbReference type="Pfam" id="PF23256">
    <property type="entry name" value="CHX17_2nd"/>
    <property type="match status" value="1"/>
</dbReference>
<evidence type="ECO:0000256" key="2">
    <source>
        <dbReference type="ARBA" id="ARBA00022448"/>
    </source>
</evidence>
<dbReference type="GO" id="GO:0006885">
    <property type="term" value="P:regulation of pH"/>
    <property type="evidence" value="ECO:0007669"/>
    <property type="project" value="TreeGrafter"/>
</dbReference>
<feature type="domain" description="Cation/H(+) antiporter central" evidence="12">
    <location>
        <begin position="514"/>
        <end position="641"/>
    </location>
</feature>
<dbReference type="EMBL" id="QJKJ01006031">
    <property type="protein sequence ID" value="RDX88171.1"/>
    <property type="molecule type" value="Genomic_DNA"/>
</dbReference>
<comment type="similarity">
    <text evidence="9">Belongs to the monovalent cation:proton antiporter 2 (CPA2) transporter (TC 2.A.37) family. CHX (TC 2.A.37.4) subfamily.</text>
</comment>
<feature type="transmembrane region" description="Helical" evidence="10">
    <location>
        <begin position="227"/>
        <end position="249"/>
    </location>
</feature>
<dbReference type="InterPro" id="IPR057290">
    <property type="entry name" value="CHX17_C"/>
</dbReference>
<evidence type="ECO:0000256" key="10">
    <source>
        <dbReference type="SAM" id="Phobius"/>
    </source>
</evidence>
<feature type="non-terminal residue" evidence="14">
    <location>
        <position position="1"/>
    </location>
</feature>
<evidence type="ECO:0000256" key="1">
    <source>
        <dbReference type="ARBA" id="ARBA00004141"/>
    </source>
</evidence>
<feature type="transmembrane region" description="Helical" evidence="10">
    <location>
        <begin position="319"/>
        <end position="339"/>
    </location>
</feature>
<evidence type="ECO:0000313" key="14">
    <source>
        <dbReference type="EMBL" id="RDX88171.1"/>
    </source>
</evidence>
<feature type="transmembrane region" description="Helical" evidence="10">
    <location>
        <begin position="439"/>
        <end position="457"/>
    </location>
</feature>
<feature type="transmembrane region" description="Helical" evidence="10">
    <location>
        <begin position="296"/>
        <end position="313"/>
    </location>
</feature>
<dbReference type="Pfam" id="PF00999">
    <property type="entry name" value="Na_H_Exchanger"/>
    <property type="match status" value="1"/>
</dbReference>
<dbReference type="AlphaFoldDB" id="A0A371GCC0"/>
<feature type="transmembrane region" description="Helical" evidence="10">
    <location>
        <begin position="91"/>
        <end position="107"/>
    </location>
</feature>